<dbReference type="SUPFAM" id="SSF52047">
    <property type="entry name" value="RNI-like"/>
    <property type="match status" value="1"/>
</dbReference>
<evidence type="ECO:0000259" key="2">
    <source>
        <dbReference type="Pfam" id="PF19087"/>
    </source>
</evidence>
<feature type="domain" description="DUF5776" evidence="2">
    <location>
        <begin position="707"/>
        <end position="768"/>
    </location>
</feature>
<dbReference type="InterPro" id="IPR032675">
    <property type="entry name" value="LRR_dom_sf"/>
</dbReference>
<organism evidence="3 4">
    <name type="scientific">Levilactobacillus lanxiensis</name>
    <dbReference type="NCBI Taxonomy" id="2799568"/>
    <lineage>
        <taxon>Bacteria</taxon>
        <taxon>Bacillati</taxon>
        <taxon>Bacillota</taxon>
        <taxon>Bacilli</taxon>
        <taxon>Lactobacillales</taxon>
        <taxon>Lactobacillaceae</taxon>
        <taxon>Levilactobacillus</taxon>
    </lineage>
</organism>
<dbReference type="NCBIfam" id="TIGR02167">
    <property type="entry name" value="Liste_lipo_26"/>
    <property type="match status" value="6"/>
</dbReference>
<dbReference type="Proteomes" id="UP001597189">
    <property type="component" value="Unassembled WGS sequence"/>
</dbReference>
<dbReference type="RefSeq" id="WP_203643594.1">
    <property type="nucleotide sequence ID" value="NZ_BOLN01000002.1"/>
</dbReference>
<dbReference type="PANTHER" id="PTHR24373">
    <property type="entry name" value="SLIT RELATED LEUCINE-RICH REPEAT NEURONAL PROTEIN"/>
    <property type="match status" value="1"/>
</dbReference>
<gene>
    <name evidence="3" type="ORF">ACFQ44_02170</name>
</gene>
<keyword evidence="4" id="KW-1185">Reference proteome</keyword>
<evidence type="ECO:0000256" key="1">
    <source>
        <dbReference type="ARBA" id="ARBA00022729"/>
    </source>
</evidence>
<protein>
    <submittedName>
        <fullName evidence="3">BspA family leucine-rich repeat surface protein</fullName>
    </submittedName>
</protein>
<dbReference type="PANTHER" id="PTHR24373:SF275">
    <property type="entry name" value="TIR DOMAIN-CONTAINING PROTEIN"/>
    <property type="match status" value="1"/>
</dbReference>
<dbReference type="InterPro" id="IPR044081">
    <property type="entry name" value="DUF5776"/>
</dbReference>
<evidence type="ECO:0000313" key="3">
    <source>
        <dbReference type="EMBL" id="MFD1454485.1"/>
    </source>
</evidence>
<dbReference type="Pfam" id="PF19087">
    <property type="entry name" value="DUF5776"/>
    <property type="match status" value="2"/>
</dbReference>
<feature type="domain" description="DUF5776" evidence="2">
    <location>
        <begin position="641"/>
        <end position="701"/>
    </location>
</feature>
<dbReference type="InterPro" id="IPR050328">
    <property type="entry name" value="Dev_Immune_Receptor"/>
</dbReference>
<dbReference type="InterPro" id="IPR011889">
    <property type="entry name" value="Liste_lipo_26"/>
</dbReference>
<dbReference type="InterPro" id="IPR005046">
    <property type="entry name" value="DUF285"/>
</dbReference>
<sequence>MEKKRIVTLFAGLAIGASLGLVGPSGGLFTPPVTVRAEPQVTKNYSGTMGTNCQWRLTSDDTGQHLVIDGGDGGILPDQNSVSGANYNEGVIVQTLSKGLPENFWLQLQLQSIELKGKLKAPQDASFLFSGLGKNGTFTGLTNLDTHETTNMTGMFSSVRVHQLDLSSLDTGNVTNMAEMFQLSGLTRLDLSSLDTGQVTTMNHMFAGTSVKTLDLSHFDTGNVTDMTGMFRSSGLTHLDLSYLNTDNVTLMPDMFNQMTALKELKIGFNTAKVTDMARMFNGDNQLTNLVINKSKFKTSNVGNMSDMFNGDSELRYVDVSGFDTHQVHFMQRMFAGMTNLQSLDLKSFKTKEVQDFSLMFNKDTSLKRLDLANFETDSVLSDPTDKEDGLNGLIGMFEGDSELTSLDISKFKVTLDSKAGKYTYTQDMFKDNDALRRLVLGPQMQFYAENTLSAVGLLGHAEQNPQLSPVPITATSTGKWQAVGAGTESDPLGAKYTSDGLIAAYTGNHRPAGRQVYVWEPVNRPVYPVTPPVQPPLPPVKPAPEPTPGVGSSLTGIRKLGLYRQPTFTSRQRLTWYKRQPRGRQPQLVVIGQRLSRHGRPRYRVRDVNHQSPTYRLTGYVTTQPAYVQPTYYSPRQRARVITVINPRGVNQYRRATLTGKVRHVRQGQQLRVKRLVRHHLTTRFYLTNGQYVTANRQLVQTGRQSYPQHIRAKRAIVLYRDANCQQRKRRVPAGRRLTVRGWDFSDHGTRRYRVAGGFVTANPRFVKRIFN</sequence>
<dbReference type="Gene3D" id="3.80.10.10">
    <property type="entry name" value="Ribonuclease Inhibitor"/>
    <property type="match status" value="2"/>
</dbReference>
<dbReference type="EMBL" id="JBHTOD010000002">
    <property type="protein sequence ID" value="MFD1454485.1"/>
    <property type="molecule type" value="Genomic_DNA"/>
</dbReference>
<reference evidence="4" key="1">
    <citation type="journal article" date="2019" name="Int. J. Syst. Evol. Microbiol.">
        <title>The Global Catalogue of Microorganisms (GCM) 10K type strain sequencing project: providing services to taxonomists for standard genome sequencing and annotation.</title>
        <authorList>
            <consortium name="The Broad Institute Genomics Platform"/>
            <consortium name="The Broad Institute Genome Sequencing Center for Infectious Disease"/>
            <person name="Wu L."/>
            <person name="Ma J."/>
        </authorList>
    </citation>
    <scope>NUCLEOTIDE SEQUENCE [LARGE SCALE GENOMIC DNA]</scope>
    <source>
        <strain evidence="4">CCM 8979</strain>
    </source>
</reference>
<name>A0ABW4D1J5_9LACO</name>
<accession>A0ABW4D1J5</accession>
<keyword evidence="1" id="KW-0732">Signal</keyword>
<proteinExistence type="predicted"/>
<evidence type="ECO:0000313" key="4">
    <source>
        <dbReference type="Proteomes" id="UP001597189"/>
    </source>
</evidence>
<comment type="caution">
    <text evidence="3">The sequence shown here is derived from an EMBL/GenBank/DDBJ whole genome shotgun (WGS) entry which is preliminary data.</text>
</comment>
<dbReference type="Pfam" id="PF03382">
    <property type="entry name" value="DUF285"/>
    <property type="match status" value="2"/>
</dbReference>